<gene>
    <name evidence="9" type="ORF">J2S11_000834</name>
</gene>
<dbReference type="InterPro" id="IPR037185">
    <property type="entry name" value="EmrE-like"/>
</dbReference>
<comment type="similarity">
    <text evidence="7">Belongs to the drug/metabolite transporter (DMT) superfamily. Small multidrug resistance (SMR) (TC 2.A.7.1) family.</text>
</comment>
<dbReference type="RefSeq" id="WP_307391295.1">
    <property type="nucleotide sequence ID" value="NZ_BAAADK010000010.1"/>
</dbReference>
<keyword evidence="10" id="KW-1185">Reference proteome</keyword>
<keyword evidence="6 8" id="KW-0472">Membrane</keyword>
<feature type="transmembrane region" description="Helical" evidence="8">
    <location>
        <begin position="30"/>
        <end position="50"/>
    </location>
</feature>
<evidence type="ECO:0000256" key="8">
    <source>
        <dbReference type="SAM" id="Phobius"/>
    </source>
</evidence>
<dbReference type="PANTHER" id="PTHR30561">
    <property type="entry name" value="SMR FAMILY PROTON-DEPENDENT DRUG EFFLUX TRANSPORTER SUGE"/>
    <property type="match status" value="1"/>
</dbReference>
<dbReference type="InterPro" id="IPR045324">
    <property type="entry name" value="Small_multidrug_res"/>
</dbReference>
<comment type="subcellular location">
    <subcellularLocation>
        <location evidence="1 7">Cell membrane</location>
        <topology evidence="1 7">Multi-pass membrane protein</topology>
    </subcellularLocation>
</comment>
<reference evidence="9 10" key="1">
    <citation type="submission" date="2023-07" db="EMBL/GenBank/DDBJ databases">
        <title>Genomic Encyclopedia of Type Strains, Phase IV (KMG-IV): sequencing the most valuable type-strain genomes for metagenomic binning, comparative biology and taxonomic classification.</title>
        <authorList>
            <person name="Goeker M."/>
        </authorList>
    </citation>
    <scope>NUCLEOTIDE SEQUENCE [LARGE SCALE GENOMIC DNA]</scope>
    <source>
        <strain evidence="9 10">DSM 12751</strain>
    </source>
</reference>
<evidence type="ECO:0000313" key="9">
    <source>
        <dbReference type="EMBL" id="MDQ0164934.1"/>
    </source>
</evidence>
<feature type="transmembrane region" description="Helical" evidence="8">
    <location>
        <begin position="6"/>
        <end position="23"/>
    </location>
</feature>
<organism evidence="9 10">
    <name type="scientific">Caldalkalibacillus horti</name>
    <dbReference type="NCBI Taxonomy" id="77523"/>
    <lineage>
        <taxon>Bacteria</taxon>
        <taxon>Bacillati</taxon>
        <taxon>Bacillota</taxon>
        <taxon>Bacilli</taxon>
        <taxon>Bacillales</taxon>
        <taxon>Bacillaceae</taxon>
        <taxon>Caldalkalibacillus</taxon>
    </lineage>
</organism>
<evidence type="ECO:0000256" key="6">
    <source>
        <dbReference type="ARBA" id="ARBA00023136"/>
    </source>
</evidence>
<evidence type="ECO:0000256" key="4">
    <source>
        <dbReference type="ARBA" id="ARBA00022692"/>
    </source>
</evidence>
<comment type="caution">
    <text evidence="9">The sequence shown here is derived from an EMBL/GenBank/DDBJ whole genome shotgun (WGS) entry which is preliminary data.</text>
</comment>
<accession>A0ABT9VVB4</accession>
<dbReference type="PANTHER" id="PTHR30561:SF0">
    <property type="entry name" value="GUANIDINIUM EXPORTER"/>
    <property type="match status" value="1"/>
</dbReference>
<evidence type="ECO:0000256" key="3">
    <source>
        <dbReference type="ARBA" id="ARBA00022475"/>
    </source>
</evidence>
<keyword evidence="5 8" id="KW-1133">Transmembrane helix</keyword>
<evidence type="ECO:0000256" key="7">
    <source>
        <dbReference type="RuleBase" id="RU003942"/>
    </source>
</evidence>
<evidence type="ECO:0000256" key="1">
    <source>
        <dbReference type="ARBA" id="ARBA00004651"/>
    </source>
</evidence>
<sequence length="104" mass="11170">MSWAYLIAAGVFEIVGFIGLKRAAMKDSWLNYGLMMGAFVMSVLLLSQAIETLPLSLAYAVWAGIGTLGAGILGIVLYKEPVNFMRITAMIGIVLTVIALRLTS</sequence>
<dbReference type="Proteomes" id="UP001235840">
    <property type="component" value="Unassembled WGS sequence"/>
</dbReference>
<feature type="transmembrane region" description="Helical" evidence="8">
    <location>
        <begin position="56"/>
        <end position="77"/>
    </location>
</feature>
<evidence type="ECO:0000256" key="5">
    <source>
        <dbReference type="ARBA" id="ARBA00022989"/>
    </source>
</evidence>
<name>A0ABT9VVB4_9BACI</name>
<dbReference type="Gene3D" id="1.10.3730.20">
    <property type="match status" value="1"/>
</dbReference>
<dbReference type="Pfam" id="PF00893">
    <property type="entry name" value="Multi_Drug_Res"/>
    <property type="match status" value="1"/>
</dbReference>
<evidence type="ECO:0000313" key="10">
    <source>
        <dbReference type="Proteomes" id="UP001235840"/>
    </source>
</evidence>
<dbReference type="EMBL" id="JAUSTY010000003">
    <property type="protein sequence ID" value="MDQ0164934.1"/>
    <property type="molecule type" value="Genomic_DNA"/>
</dbReference>
<dbReference type="SUPFAM" id="SSF103481">
    <property type="entry name" value="Multidrug resistance efflux transporter EmrE"/>
    <property type="match status" value="1"/>
</dbReference>
<proteinExistence type="inferred from homology"/>
<keyword evidence="2" id="KW-0813">Transport</keyword>
<keyword evidence="3" id="KW-1003">Cell membrane</keyword>
<protein>
    <submittedName>
        <fullName evidence="9">Paired small multidrug resistance pump</fullName>
    </submittedName>
</protein>
<evidence type="ECO:0000256" key="2">
    <source>
        <dbReference type="ARBA" id="ARBA00022448"/>
    </source>
</evidence>
<dbReference type="InterPro" id="IPR000390">
    <property type="entry name" value="Small_drug/metabolite_transptr"/>
</dbReference>
<feature type="transmembrane region" description="Helical" evidence="8">
    <location>
        <begin position="84"/>
        <end position="102"/>
    </location>
</feature>
<keyword evidence="4 7" id="KW-0812">Transmembrane</keyword>